<evidence type="ECO:0000313" key="2">
    <source>
        <dbReference type="EMBL" id="MBS3061364.1"/>
    </source>
</evidence>
<reference evidence="2" key="2">
    <citation type="submission" date="2021-05" db="EMBL/GenBank/DDBJ databases">
        <title>Protein family content uncovers lineage relationships and bacterial pathway maintenance mechanisms in DPANN archaea.</title>
        <authorList>
            <person name="Castelle C.J."/>
            <person name="Meheust R."/>
            <person name="Jaffe A.L."/>
            <person name="Seitz K."/>
            <person name="Gong X."/>
            <person name="Baker B.J."/>
            <person name="Banfield J.F."/>
        </authorList>
    </citation>
    <scope>NUCLEOTIDE SEQUENCE</scope>
    <source>
        <strain evidence="2">RIFCSPLOWO2_01_FULL_AR10_48_17</strain>
    </source>
</reference>
<evidence type="ECO:0000313" key="3">
    <source>
        <dbReference type="Proteomes" id="UP000675968"/>
    </source>
</evidence>
<organism evidence="2 3">
    <name type="scientific">Candidatus Iainarchaeum sp</name>
    <dbReference type="NCBI Taxonomy" id="3101447"/>
    <lineage>
        <taxon>Archaea</taxon>
        <taxon>Candidatus Iainarchaeota</taxon>
        <taxon>Candidatus Iainarchaeia</taxon>
        <taxon>Candidatus Iainarchaeales</taxon>
        <taxon>Candidatus Iainarchaeaceae</taxon>
        <taxon>Candidatus Iainarchaeum</taxon>
    </lineage>
</organism>
<dbReference type="GO" id="GO:0019171">
    <property type="term" value="F:(3R)-hydroxyacyl-[acyl-carrier-protein] dehydratase activity"/>
    <property type="evidence" value="ECO:0007669"/>
    <property type="project" value="TreeGrafter"/>
</dbReference>
<dbReference type="SUPFAM" id="SSF54637">
    <property type="entry name" value="Thioesterase/thiol ester dehydrase-isomerase"/>
    <property type="match status" value="1"/>
</dbReference>
<dbReference type="PANTHER" id="PTHR43437">
    <property type="entry name" value="HYDROXYACYL-THIOESTER DEHYDRATASE TYPE 2, MITOCHONDRIAL-RELATED"/>
    <property type="match status" value="1"/>
</dbReference>
<dbReference type="EMBL" id="JAGVWC010000009">
    <property type="protein sequence ID" value="MBS3061364.1"/>
    <property type="molecule type" value="Genomic_DNA"/>
</dbReference>
<feature type="domain" description="MaoC-like" evidence="1">
    <location>
        <begin position="16"/>
        <end position="119"/>
    </location>
</feature>
<dbReference type="AlphaFoldDB" id="A0A8T4L4C5"/>
<protein>
    <submittedName>
        <fullName evidence="2">MaoC family dehydratase</fullName>
    </submittedName>
</protein>
<name>A0A8T4L4C5_9ARCH</name>
<dbReference type="Proteomes" id="UP000675968">
    <property type="component" value="Unassembled WGS sequence"/>
</dbReference>
<dbReference type="GO" id="GO:0006633">
    <property type="term" value="P:fatty acid biosynthetic process"/>
    <property type="evidence" value="ECO:0007669"/>
    <property type="project" value="TreeGrafter"/>
</dbReference>
<dbReference type="InterPro" id="IPR050965">
    <property type="entry name" value="UPF0336/Enoyl-CoA_hydratase"/>
</dbReference>
<evidence type="ECO:0000259" key="1">
    <source>
        <dbReference type="Pfam" id="PF01575"/>
    </source>
</evidence>
<sequence length="143" mass="15894">MKAASVEEKVFDEIQIGSHVSFPVTVNHQTVKEFAGLSGDYNPLHMDPTYAKETEFSQPICHGALINAFFSQLVGMHLPGKYCLYLSQESVFRKPVFLPSRLTIQGTVIAKSDSTRILTIQTQARNAKEEILVDGVAKVKVLR</sequence>
<dbReference type="InterPro" id="IPR029069">
    <property type="entry name" value="HotDog_dom_sf"/>
</dbReference>
<dbReference type="Pfam" id="PF01575">
    <property type="entry name" value="MaoC_dehydratas"/>
    <property type="match status" value="1"/>
</dbReference>
<dbReference type="PANTHER" id="PTHR43437:SF3">
    <property type="entry name" value="HYDROXYACYL-THIOESTER DEHYDRATASE TYPE 2, MITOCHONDRIAL"/>
    <property type="match status" value="1"/>
</dbReference>
<gene>
    <name evidence="2" type="ORF">J4215_02165</name>
</gene>
<comment type="caution">
    <text evidence="2">The sequence shown here is derived from an EMBL/GenBank/DDBJ whole genome shotgun (WGS) entry which is preliminary data.</text>
</comment>
<accession>A0A8T4L4C5</accession>
<reference evidence="2" key="1">
    <citation type="submission" date="2021-03" db="EMBL/GenBank/DDBJ databases">
        <authorList>
            <person name="Jaffe A."/>
        </authorList>
    </citation>
    <scope>NUCLEOTIDE SEQUENCE</scope>
    <source>
        <strain evidence="2">RIFCSPLOWO2_01_FULL_AR10_48_17</strain>
    </source>
</reference>
<dbReference type="InterPro" id="IPR002539">
    <property type="entry name" value="MaoC-like_dom"/>
</dbReference>
<dbReference type="Gene3D" id="3.10.129.10">
    <property type="entry name" value="Hotdog Thioesterase"/>
    <property type="match status" value="1"/>
</dbReference>
<proteinExistence type="predicted"/>
<dbReference type="CDD" id="cd03449">
    <property type="entry name" value="R_hydratase"/>
    <property type="match status" value="1"/>
</dbReference>